<sequence length="572" mass="64591">MLQTLPNELLIMLFQGVSKKDRKALSLVSRHIHDSVKETLWHSITIKAADEYRFNYRNRDRCPHTAENNEFYGLDSEDSEDSDAVDEFVALGSTRFDRLTARALSALHQFSTNQLESFSWDLGTCIPPTILGKNGVVTLNQNSLKHLSLATDSTCDVCYNEGFKIDLSKFCQLQSLRWRGPNAASFRGPLSETIRLNCGQLQELELDFVHCSVLWNNLDDLNAKVVFNENYFMQEILGLRESPLRPCFMQISTLSLSRVPLAAEMAHAINFDSLTSLTLRSCSRWQQFITGVLQLGVSIRLQKLEIQHQDSHGSDVIRDFLVAFQGLNDLAISESWPSNTIEVWNRVANHRATLKRFVYHQRMINIDNASPDFGREQDSPHLGFFSKDLKDLQQKPLENPLTHLNLEFIALACAPDYLKDLLLPFKTKNSLKVIHIRHSSSDSDHSGSWARRPRTTAMAIEVDATPVADPETEGGDTLNLQPRFREFAEWVFGPNGLPTVQFIVYGDFAYDGRGFQNLMLRKSLGGDAAFQVLSEFDTSWEDVIHLYGSSLGACPVEPFLGGVTYNGITLFS</sequence>
<proteinExistence type="predicted"/>
<protein>
    <submittedName>
        <fullName evidence="1">Uncharacterized protein</fullName>
    </submittedName>
</protein>
<accession>A0ACC1NW19</accession>
<evidence type="ECO:0000313" key="2">
    <source>
        <dbReference type="Proteomes" id="UP001143910"/>
    </source>
</evidence>
<dbReference type="Proteomes" id="UP001143910">
    <property type="component" value="Unassembled WGS sequence"/>
</dbReference>
<evidence type="ECO:0000313" key="1">
    <source>
        <dbReference type="EMBL" id="KAJ2983140.1"/>
    </source>
</evidence>
<dbReference type="EMBL" id="JANJQO010000042">
    <property type="protein sequence ID" value="KAJ2983140.1"/>
    <property type="molecule type" value="Genomic_DNA"/>
</dbReference>
<reference evidence="1" key="1">
    <citation type="submission" date="2022-08" db="EMBL/GenBank/DDBJ databases">
        <title>Genome Sequence of Lecanicillium fungicola.</title>
        <authorList>
            <person name="Buettner E."/>
        </authorList>
    </citation>
    <scope>NUCLEOTIDE SEQUENCE</scope>
    <source>
        <strain evidence="1">Babe33</strain>
    </source>
</reference>
<comment type="caution">
    <text evidence="1">The sequence shown here is derived from an EMBL/GenBank/DDBJ whole genome shotgun (WGS) entry which is preliminary data.</text>
</comment>
<name>A0ACC1NW19_9HYPO</name>
<gene>
    <name evidence="1" type="ORF">NQ176_g912</name>
</gene>
<organism evidence="1 2">
    <name type="scientific">Zarea fungicola</name>
    <dbReference type="NCBI Taxonomy" id="93591"/>
    <lineage>
        <taxon>Eukaryota</taxon>
        <taxon>Fungi</taxon>
        <taxon>Dikarya</taxon>
        <taxon>Ascomycota</taxon>
        <taxon>Pezizomycotina</taxon>
        <taxon>Sordariomycetes</taxon>
        <taxon>Hypocreomycetidae</taxon>
        <taxon>Hypocreales</taxon>
        <taxon>Cordycipitaceae</taxon>
        <taxon>Zarea</taxon>
    </lineage>
</organism>
<keyword evidence="2" id="KW-1185">Reference proteome</keyword>